<organism evidence="16">
    <name type="scientific">Variovorax paradoxus</name>
    <dbReference type="NCBI Taxonomy" id="34073"/>
    <lineage>
        <taxon>Bacteria</taxon>
        <taxon>Pseudomonadati</taxon>
        <taxon>Pseudomonadota</taxon>
        <taxon>Betaproteobacteria</taxon>
        <taxon>Burkholderiales</taxon>
        <taxon>Comamonadaceae</taxon>
        <taxon>Variovorax</taxon>
    </lineage>
</organism>
<dbReference type="PRINTS" id="PR00149">
    <property type="entry name" value="FUMRATELYASE"/>
</dbReference>
<keyword evidence="7 13" id="KW-0456">Lyase</keyword>
<dbReference type="UniPathway" id="UPA00075">
    <property type="reaction ID" value="UER00336"/>
</dbReference>
<evidence type="ECO:0000256" key="1">
    <source>
        <dbReference type="ARBA" id="ARBA00004706"/>
    </source>
</evidence>
<dbReference type="PANTHER" id="PTHR43411:SF1">
    <property type="entry name" value="ADENYLOSUCCINATE LYASE"/>
    <property type="match status" value="1"/>
</dbReference>
<evidence type="ECO:0000256" key="12">
    <source>
        <dbReference type="NCBIfam" id="TIGR00928"/>
    </source>
</evidence>
<evidence type="ECO:0000256" key="6">
    <source>
        <dbReference type="ARBA" id="ARBA00022755"/>
    </source>
</evidence>
<sequence>MSFSTVSALSPLDGRYAAKLAALRPLMSEQGYMHRRVQVEVAWFIALSDCGFAEFKPLTGGARKYLMGLVSHFSEADALAIKEIEKTTNHDVKAVEYWIKSKFEARPELLAAAEFVHFACTSEDINNTSHALQIQAARDKVMLPAIDGLIAKLREMAHQFANVSMLSRTHGQTASPTTVGKEIANVAVRLSKARAQIAAVQLLGKMNGAVGNYNAHLAAWPDFDWEAFSKKVIETPAPLGLGLSFQPYSIQIEPHDYMAELFDAVARTNTILVDFSRDIWGYVSLGYFKQRLKKGEIGSSTMPHKVNPIDFENAEGNLGLANAVLRHLSEKLPISRWQRDLTDSTVLRNIGVAFGYATLAYASLATGLGKLELNEEALAEDLDASWEVLAEPIQTVMRRFGVQGAYEQLKEVTRGKTVTAEALHGLIRSLAIPDEEKARLLAMTPASYVGKAAELASRI</sequence>
<evidence type="ECO:0000256" key="9">
    <source>
        <dbReference type="ARBA" id="ARBA00025012"/>
    </source>
</evidence>
<dbReference type="EC" id="4.3.2.2" evidence="4 12"/>
<dbReference type="InterPro" id="IPR022761">
    <property type="entry name" value="Fumarate_lyase_N"/>
</dbReference>
<dbReference type="CDD" id="cd01598">
    <property type="entry name" value="PurB"/>
    <property type="match status" value="1"/>
</dbReference>
<dbReference type="RefSeq" id="WP_339088121.1">
    <property type="nucleotide sequence ID" value="NZ_LR743507.1"/>
</dbReference>
<dbReference type="NCBIfam" id="NF006764">
    <property type="entry name" value="PRK09285.1"/>
    <property type="match status" value="1"/>
</dbReference>
<evidence type="ECO:0000256" key="10">
    <source>
        <dbReference type="ARBA" id="ARBA00030717"/>
    </source>
</evidence>
<dbReference type="InterPro" id="IPR013539">
    <property type="entry name" value="PurB_C"/>
</dbReference>
<feature type="domain" description="Adenylosuccinate lyase PurB C-terminal" evidence="15">
    <location>
        <begin position="335"/>
        <end position="449"/>
    </location>
</feature>
<dbReference type="UniPathway" id="UPA00074">
    <property type="reaction ID" value="UER00132"/>
</dbReference>
<accession>A0A679IUJ4</accession>
<evidence type="ECO:0000256" key="3">
    <source>
        <dbReference type="ARBA" id="ARBA00008273"/>
    </source>
</evidence>
<dbReference type="InterPro" id="IPR004769">
    <property type="entry name" value="Pur_lyase"/>
</dbReference>
<dbReference type="GO" id="GO:0004018">
    <property type="term" value="F:N6-(1,2-dicarboxyethyl)AMP AMP-lyase (fumarate-forming) activity"/>
    <property type="evidence" value="ECO:0007669"/>
    <property type="project" value="UniProtKB-UniRule"/>
</dbReference>
<dbReference type="InterPro" id="IPR047136">
    <property type="entry name" value="PurB_bact"/>
</dbReference>
<name>A0A679IUJ4_VARPD</name>
<comment type="pathway">
    <text evidence="2 13">Purine metabolism; AMP biosynthesis via de novo pathway; AMP from IMP: step 2/2.</text>
</comment>
<evidence type="ECO:0000256" key="7">
    <source>
        <dbReference type="ARBA" id="ARBA00023239"/>
    </source>
</evidence>
<evidence type="ECO:0000313" key="16">
    <source>
        <dbReference type="EMBL" id="CAA2099669.1"/>
    </source>
</evidence>
<evidence type="ECO:0000256" key="8">
    <source>
        <dbReference type="ARBA" id="ARBA00024477"/>
    </source>
</evidence>
<dbReference type="GO" id="GO:0070626">
    <property type="term" value="F:(S)-2-(5-amino-1-(5-phospho-D-ribosyl)imidazole-4-carboxamido) succinate lyase (fumarate-forming) activity"/>
    <property type="evidence" value="ECO:0007669"/>
    <property type="project" value="RHEA"/>
</dbReference>
<dbReference type="InterPro" id="IPR000362">
    <property type="entry name" value="Fumarate_lyase_fam"/>
</dbReference>
<keyword evidence="6 13" id="KW-0658">Purine biosynthesis</keyword>
<comment type="catalytic activity">
    <reaction evidence="11">
        <text>N(6)-(1,2-dicarboxyethyl)-AMP = fumarate + AMP</text>
        <dbReference type="Rhea" id="RHEA:16853"/>
        <dbReference type="ChEBI" id="CHEBI:29806"/>
        <dbReference type="ChEBI" id="CHEBI:57567"/>
        <dbReference type="ChEBI" id="CHEBI:456215"/>
        <dbReference type="EC" id="4.3.2.2"/>
    </reaction>
    <physiologicalReaction direction="left-to-right" evidence="11">
        <dbReference type="Rhea" id="RHEA:16854"/>
    </physiologicalReaction>
</comment>
<comment type="similarity">
    <text evidence="3 13">Belongs to the lyase 1 family. Adenylosuccinate lyase subfamily.</text>
</comment>
<dbReference type="PROSITE" id="PS00163">
    <property type="entry name" value="FUMARATE_LYASES"/>
    <property type="match status" value="1"/>
</dbReference>
<evidence type="ECO:0000256" key="4">
    <source>
        <dbReference type="ARBA" id="ARBA00012339"/>
    </source>
</evidence>
<proteinExistence type="inferred from homology"/>
<evidence type="ECO:0000256" key="11">
    <source>
        <dbReference type="ARBA" id="ARBA00049115"/>
    </source>
</evidence>
<dbReference type="EMBL" id="LR743507">
    <property type="protein sequence ID" value="CAA2099669.1"/>
    <property type="molecule type" value="Genomic_DNA"/>
</dbReference>
<dbReference type="FunFam" id="1.20.200.10:FF:000004">
    <property type="entry name" value="Adenylosuccinate lyase"/>
    <property type="match status" value="1"/>
</dbReference>
<dbReference type="Pfam" id="PF00206">
    <property type="entry name" value="Lyase_1"/>
    <property type="match status" value="1"/>
</dbReference>
<evidence type="ECO:0000256" key="13">
    <source>
        <dbReference type="RuleBase" id="RU361172"/>
    </source>
</evidence>
<dbReference type="InterPro" id="IPR024083">
    <property type="entry name" value="Fumarase/histidase_N"/>
</dbReference>
<feature type="domain" description="Fumarate lyase N-terminal" evidence="14">
    <location>
        <begin position="15"/>
        <end position="316"/>
    </location>
</feature>
<dbReference type="Pfam" id="PF08328">
    <property type="entry name" value="ASL_C"/>
    <property type="match status" value="1"/>
</dbReference>
<dbReference type="GO" id="GO:0006189">
    <property type="term" value="P:'de novo' IMP biosynthetic process"/>
    <property type="evidence" value="ECO:0007669"/>
    <property type="project" value="UniProtKB-UniPathway"/>
</dbReference>
<reference evidence="16" key="1">
    <citation type="submission" date="2019-12" db="EMBL/GenBank/DDBJ databases">
        <authorList>
            <person name="Cremers G."/>
        </authorList>
    </citation>
    <scope>NUCLEOTIDE SEQUENCE</scope>
    <source>
        <strain evidence="16">Vvax</strain>
    </source>
</reference>
<protein>
    <recommendedName>
        <fullName evidence="5 12">Adenylosuccinate lyase</fullName>
        <shortName evidence="13">ASL</shortName>
        <ecNumber evidence="4 12">4.3.2.2</ecNumber>
    </recommendedName>
    <alternativeName>
        <fullName evidence="10 13">Adenylosuccinase</fullName>
    </alternativeName>
</protein>
<dbReference type="Gene3D" id="1.20.200.10">
    <property type="entry name" value="Fumarase/aspartase (Central domain)"/>
    <property type="match status" value="1"/>
</dbReference>
<dbReference type="Gene3D" id="1.10.40.30">
    <property type="entry name" value="Fumarase/aspartase (C-terminal domain)"/>
    <property type="match status" value="1"/>
</dbReference>
<evidence type="ECO:0000256" key="5">
    <source>
        <dbReference type="ARBA" id="ARBA00017058"/>
    </source>
</evidence>
<dbReference type="InterPro" id="IPR020557">
    <property type="entry name" value="Fumarate_lyase_CS"/>
</dbReference>
<dbReference type="GO" id="GO:0044208">
    <property type="term" value="P:'de novo' AMP biosynthetic process"/>
    <property type="evidence" value="ECO:0007669"/>
    <property type="project" value="UniProtKB-UniPathway"/>
</dbReference>
<evidence type="ECO:0000259" key="14">
    <source>
        <dbReference type="Pfam" id="PF00206"/>
    </source>
</evidence>
<dbReference type="AlphaFoldDB" id="A0A679IUJ4"/>
<comment type="pathway">
    <text evidence="1 13">Purine metabolism; IMP biosynthesis via de novo pathway; 5-amino-1-(5-phospho-D-ribosyl)imidazole-4-carboxamide from 5-amino-1-(5-phospho-D-ribosyl)imidazole-4-carboxylate: step 2/2.</text>
</comment>
<dbReference type="SUPFAM" id="SSF48557">
    <property type="entry name" value="L-aspartase-like"/>
    <property type="match status" value="1"/>
</dbReference>
<gene>
    <name evidence="16" type="primary">purB</name>
    <name evidence="16" type="ORF">VVAX_00353</name>
</gene>
<dbReference type="PANTHER" id="PTHR43411">
    <property type="entry name" value="ADENYLOSUCCINATE LYASE"/>
    <property type="match status" value="1"/>
</dbReference>
<dbReference type="Gene3D" id="1.10.275.10">
    <property type="entry name" value="Fumarase/aspartase (N-terminal domain)"/>
    <property type="match status" value="1"/>
</dbReference>
<comment type="catalytic activity">
    <reaction evidence="8">
        <text>(2S)-2-[5-amino-1-(5-phospho-beta-D-ribosyl)imidazole-4-carboxamido]succinate = 5-amino-1-(5-phospho-beta-D-ribosyl)imidazole-4-carboxamide + fumarate</text>
        <dbReference type="Rhea" id="RHEA:23920"/>
        <dbReference type="ChEBI" id="CHEBI:29806"/>
        <dbReference type="ChEBI" id="CHEBI:58443"/>
        <dbReference type="ChEBI" id="CHEBI:58475"/>
        <dbReference type="EC" id="4.3.2.2"/>
    </reaction>
    <physiologicalReaction direction="left-to-right" evidence="8">
        <dbReference type="Rhea" id="RHEA:23921"/>
    </physiologicalReaction>
</comment>
<evidence type="ECO:0000259" key="15">
    <source>
        <dbReference type="Pfam" id="PF08328"/>
    </source>
</evidence>
<dbReference type="NCBIfam" id="TIGR00928">
    <property type="entry name" value="purB"/>
    <property type="match status" value="1"/>
</dbReference>
<comment type="function">
    <text evidence="9">Catalyzes two reactions in de novo purine nucleotide biosynthesis. Catalyzes the breakdown of 5-aminoimidazole- (N-succinylocarboxamide) ribotide (SAICAR or 2-[5-amino-1-(5-phospho-beta-D-ribosyl)imidazole-4-carboxamido]succinate) to 5-aminoimidazole-4-carboxamide ribotide (AICAR or 5-amino-1-(5-phospho-beta-D-ribosyl)imidazole-4-carboxamide) and fumarate, and of adenylosuccinate (ADS or N(6)-(1,2-dicarboxyethyl)-AMP) to adenosine monophosphate (AMP) and fumarate.</text>
</comment>
<evidence type="ECO:0000256" key="2">
    <source>
        <dbReference type="ARBA" id="ARBA00004734"/>
    </source>
</evidence>
<dbReference type="InterPro" id="IPR008948">
    <property type="entry name" value="L-Aspartase-like"/>
</dbReference>